<dbReference type="InterPro" id="IPR043146">
    <property type="entry name" value="Penicillin_amidase_N_B-knob"/>
</dbReference>
<dbReference type="InterPro" id="IPR014395">
    <property type="entry name" value="Pen/GL7ACA/AHL_acylase"/>
</dbReference>
<dbReference type="PANTHER" id="PTHR34218">
    <property type="entry name" value="PEPTIDASE S45 PENICILLIN AMIDASE"/>
    <property type="match status" value="1"/>
</dbReference>
<dbReference type="PANTHER" id="PTHR34218:SF3">
    <property type="entry name" value="ACYL-HOMOSERINE LACTONE ACYLASE PVDQ"/>
    <property type="match status" value="1"/>
</dbReference>
<accession>A0A1H7MYL7</accession>
<protein>
    <submittedName>
        <fullName evidence="7">Acyl-homoserine-lactone acylase</fullName>
    </submittedName>
</protein>
<dbReference type="Gene3D" id="1.10.1400.10">
    <property type="match status" value="1"/>
</dbReference>
<evidence type="ECO:0000256" key="3">
    <source>
        <dbReference type="ARBA" id="ARBA00022801"/>
    </source>
</evidence>
<dbReference type="SUPFAM" id="SSF56235">
    <property type="entry name" value="N-terminal nucleophile aminohydrolases (Ntn hydrolases)"/>
    <property type="match status" value="1"/>
</dbReference>
<dbReference type="OrthoDB" id="5522621at2"/>
<dbReference type="GO" id="GO:0017000">
    <property type="term" value="P:antibiotic biosynthetic process"/>
    <property type="evidence" value="ECO:0007669"/>
    <property type="project" value="InterPro"/>
</dbReference>
<sequence length="842" mass="90344">MLPARLHRSSSLFSSPVARGTRKPPRYVAALLALLAVTACSEDTPEPPPPLPPQGPRFEATIRRTSHGIPHITGKDLGSVAYGQGYAFAQDHVCSLADQVLKVRGERARYLGPGPGNAHVASDLGYVALDLYTRAGQALPQLTPDIRAMLQGYVAGYNRYLEETGPGGLPAACANAAWVKPLNEVDLMAYHISLGLLTSSYQFISAIAAAQPPAPPGITARPQETFDAPSLERLQALRERDVGSNGWAIGAERSQGGRGMLVANPHFPWQGELRFWESHLTVPGVMNVYGVGLLGVPGVLIGFNDNVAWTHTVSAGQRMTLYRLKLVPGKPTHYLYDGKEWPLAARTHTVSVRQPDGSLVPLSRTLYSSHFGPIIVIPGAADWSPQFAYTYCDANLNNTQLISQFHAMNRAQNLREFQEAFATHQGIPWVNTLVADRDGNTWYVDGAAAPNLSNAAIQSWLKASSGVDPLATQLLRSLGLVLLDGSTSANAWVEAPGARTPGLVPFSQAPKLARRDFVFNANDSYWLTNPAAPLPELSPMHGFAGRPPSPRTRMNMQMLTELSPEGASGADGQFTLDELQAAILSNRSITSELLLAQVVERCQRTPSATYGGKTVNLTQACATLSTWNGRFDADSTGAVLWREFTAVYPGPHFFDKGSLFLQGFNPDAPITTPNTLVPAPATGEDPALVNLAQAVTVLQGANIALDVPLATVQFSPRGGKRIGLHGGLHRDGVANVVSYDALQSTAIDLPPARGPVLVPGTGLTSEGYIVANGSSFIMALEFTGQGPNARAVLTYGESSDPASPYYRDQTELFARKQWRAVRFTEEDILSDPALTQISLSAD</sequence>
<feature type="active site" description="Nucleophile" evidence="5">
    <location>
        <position position="244"/>
    </location>
</feature>
<dbReference type="EMBL" id="FOAP01000004">
    <property type="protein sequence ID" value="SEL16436.1"/>
    <property type="molecule type" value="Genomic_DNA"/>
</dbReference>
<feature type="region of interest" description="Disordered" evidence="6">
    <location>
        <begin position="1"/>
        <end position="20"/>
    </location>
</feature>
<reference evidence="8" key="1">
    <citation type="submission" date="2016-10" db="EMBL/GenBank/DDBJ databases">
        <authorList>
            <person name="Varghese N."/>
            <person name="Submissions S."/>
        </authorList>
    </citation>
    <scope>NUCLEOTIDE SEQUENCE [LARGE SCALE GENOMIC DNA]</scope>
    <source>
        <strain evidence="8">DSM 17044</strain>
    </source>
</reference>
<dbReference type="Gene3D" id="2.30.120.10">
    <property type="match status" value="1"/>
</dbReference>
<keyword evidence="4" id="KW-0865">Zymogen</keyword>
<evidence type="ECO:0000256" key="6">
    <source>
        <dbReference type="SAM" id="MobiDB-lite"/>
    </source>
</evidence>
<evidence type="ECO:0000256" key="1">
    <source>
        <dbReference type="ARBA" id="ARBA00006586"/>
    </source>
</evidence>
<organism evidence="7 8">
    <name type="scientific">Stigmatella aurantiaca</name>
    <dbReference type="NCBI Taxonomy" id="41"/>
    <lineage>
        <taxon>Bacteria</taxon>
        <taxon>Pseudomonadati</taxon>
        <taxon>Myxococcota</taxon>
        <taxon>Myxococcia</taxon>
        <taxon>Myxococcales</taxon>
        <taxon>Cystobacterineae</taxon>
        <taxon>Archangiaceae</taxon>
        <taxon>Stigmatella</taxon>
    </lineage>
</organism>
<keyword evidence="8" id="KW-1185">Reference proteome</keyword>
<keyword evidence="3" id="KW-0378">Hydrolase</keyword>
<dbReference type="GO" id="GO:0016811">
    <property type="term" value="F:hydrolase activity, acting on carbon-nitrogen (but not peptide) bonds, in linear amides"/>
    <property type="evidence" value="ECO:0007669"/>
    <property type="project" value="InterPro"/>
</dbReference>
<dbReference type="InterPro" id="IPR023343">
    <property type="entry name" value="Penicillin_amidase_dom1"/>
</dbReference>
<gene>
    <name evidence="7" type="ORF">SAMN05444354_104163</name>
</gene>
<name>A0A1H7MYL7_STIAU</name>
<dbReference type="CDD" id="cd01936">
    <property type="entry name" value="Ntn_CA"/>
    <property type="match status" value="1"/>
</dbReference>
<evidence type="ECO:0000256" key="5">
    <source>
        <dbReference type="PIRSR" id="PIRSR001227-1"/>
    </source>
</evidence>
<evidence type="ECO:0000256" key="4">
    <source>
        <dbReference type="ARBA" id="ARBA00023145"/>
    </source>
</evidence>
<dbReference type="AlphaFoldDB" id="A0A1H7MYL7"/>
<dbReference type="Proteomes" id="UP000182719">
    <property type="component" value="Unassembled WGS sequence"/>
</dbReference>
<dbReference type="Gene3D" id="3.60.20.10">
    <property type="entry name" value="Glutamine Phosphoribosylpyrophosphate, subunit 1, domain 1"/>
    <property type="match status" value="1"/>
</dbReference>
<evidence type="ECO:0000313" key="8">
    <source>
        <dbReference type="Proteomes" id="UP000182719"/>
    </source>
</evidence>
<dbReference type="Gene3D" id="1.10.439.10">
    <property type="entry name" value="Penicillin Amidohydrolase, domain 1"/>
    <property type="match status" value="1"/>
</dbReference>
<evidence type="ECO:0000313" key="7">
    <source>
        <dbReference type="EMBL" id="SEL16436.1"/>
    </source>
</evidence>
<proteinExistence type="inferred from homology"/>
<dbReference type="InterPro" id="IPR043147">
    <property type="entry name" value="Penicillin_amidase_A-knob"/>
</dbReference>
<dbReference type="InterPro" id="IPR029055">
    <property type="entry name" value="Ntn_hydrolases_N"/>
</dbReference>
<dbReference type="PIRSF" id="PIRSF001227">
    <property type="entry name" value="Pen_acylase"/>
    <property type="match status" value="1"/>
</dbReference>
<dbReference type="InterPro" id="IPR002692">
    <property type="entry name" value="S45"/>
</dbReference>
<dbReference type="Pfam" id="PF01804">
    <property type="entry name" value="Penicil_amidase"/>
    <property type="match status" value="1"/>
</dbReference>
<evidence type="ECO:0000256" key="2">
    <source>
        <dbReference type="ARBA" id="ARBA00022729"/>
    </source>
</evidence>
<comment type="similarity">
    <text evidence="1">Belongs to the peptidase S45 family.</text>
</comment>
<keyword evidence="2" id="KW-0732">Signal</keyword>